<dbReference type="InterPro" id="IPR001967">
    <property type="entry name" value="Peptidase_S11_N"/>
</dbReference>
<evidence type="ECO:0000256" key="5">
    <source>
        <dbReference type="ARBA" id="ARBA00022984"/>
    </source>
</evidence>
<dbReference type="GO" id="GO:0071555">
    <property type="term" value="P:cell wall organization"/>
    <property type="evidence" value="ECO:0007669"/>
    <property type="project" value="UniProtKB-KW"/>
</dbReference>
<feature type="region of interest" description="Disordered" evidence="10">
    <location>
        <begin position="398"/>
        <end position="476"/>
    </location>
</feature>
<feature type="region of interest" description="Disordered" evidence="10">
    <location>
        <begin position="550"/>
        <end position="569"/>
    </location>
</feature>
<feature type="active site" evidence="7">
    <location>
        <position position="137"/>
    </location>
</feature>
<dbReference type="AlphaFoldDB" id="A0A2V3Y744"/>
<feature type="active site" description="Proton acceptor" evidence="7">
    <location>
        <position position="82"/>
    </location>
</feature>
<dbReference type="SUPFAM" id="SSF56601">
    <property type="entry name" value="beta-lactamase/transpeptidase-like"/>
    <property type="match status" value="1"/>
</dbReference>
<keyword evidence="2 12" id="KW-0732">Signal</keyword>
<feature type="binding site" evidence="8">
    <location>
        <position position="250"/>
    </location>
    <ligand>
        <name>substrate</name>
    </ligand>
</feature>
<evidence type="ECO:0000256" key="1">
    <source>
        <dbReference type="ARBA" id="ARBA00007164"/>
    </source>
</evidence>
<evidence type="ECO:0000259" key="13">
    <source>
        <dbReference type="Pfam" id="PF00768"/>
    </source>
</evidence>
<dbReference type="Proteomes" id="UP000248057">
    <property type="component" value="Unassembled WGS sequence"/>
</dbReference>
<reference evidence="14 15" key="1">
    <citation type="submission" date="2018-05" db="EMBL/GenBank/DDBJ databases">
        <title>Genomic Encyclopedia of Type Strains, Phase IV (KMG-IV): sequencing the most valuable type-strain genomes for metagenomic binning, comparative biology and taxonomic classification.</title>
        <authorList>
            <person name="Goeker M."/>
        </authorList>
    </citation>
    <scope>NUCLEOTIDE SEQUENCE [LARGE SCALE GENOMIC DNA]</scope>
    <source>
        <strain evidence="14 15">DSM 24995</strain>
    </source>
</reference>
<dbReference type="PANTHER" id="PTHR21581:SF33">
    <property type="entry name" value="D-ALANYL-D-ALANINE CARBOXYPEPTIDASE DACB"/>
    <property type="match status" value="1"/>
</dbReference>
<keyword evidence="11" id="KW-0812">Transmembrane</keyword>
<comment type="similarity">
    <text evidence="1 9">Belongs to the peptidase S11 family.</text>
</comment>
<keyword evidence="4" id="KW-0133">Cell shape</keyword>
<dbReference type="GO" id="GO:0009002">
    <property type="term" value="F:serine-type D-Ala-D-Ala carboxypeptidase activity"/>
    <property type="evidence" value="ECO:0007669"/>
    <property type="project" value="InterPro"/>
</dbReference>
<dbReference type="GO" id="GO:0006508">
    <property type="term" value="P:proteolysis"/>
    <property type="evidence" value="ECO:0007669"/>
    <property type="project" value="InterPro"/>
</dbReference>
<keyword evidence="11" id="KW-1133">Transmembrane helix</keyword>
<dbReference type="PANTHER" id="PTHR21581">
    <property type="entry name" value="D-ALANYL-D-ALANINE CARBOXYPEPTIDASE"/>
    <property type="match status" value="1"/>
</dbReference>
<feature type="chain" id="PRO_5016076000" evidence="12">
    <location>
        <begin position="41"/>
        <end position="569"/>
    </location>
</feature>
<keyword evidence="15" id="KW-1185">Reference proteome</keyword>
<evidence type="ECO:0000256" key="12">
    <source>
        <dbReference type="SAM" id="SignalP"/>
    </source>
</evidence>
<keyword evidence="11" id="KW-0472">Membrane</keyword>
<accession>A0A2V3Y744</accession>
<dbReference type="EMBL" id="QJKD01000004">
    <property type="protein sequence ID" value="PXX54356.1"/>
    <property type="molecule type" value="Genomic_DNA"/>
</dbReference>
<evidence type="ECO:0000256" key="7">
    <source>
        <dbReference type="PIRSR" id="PIRSR618044-1"/>
    </source>
</evidence>
<feature type="compositionally biased region" description="Polar residues" evidence="10">
    <location>
        <begin position="410"/>
        <end position="424"/>
    </location>
</feature>
<comment type="caution">
    <text evidence="14">The sequence shown here is derived from an EMBL/GenBank/DDBJ whole genome shotgun (WGS) entry which is preliminary data.</text>
</comment>
<protein>
    <submittedName>
        <fullName evidence="14">D-alanyl-D-alanine carboxypeptidase</fullName>
    </submittedName>
</protein>
<dbReference type="InterPro" id="IPR018044">
    <property type="entry name" value="Peptidase_S11"/>
</dbReference>
<feature type="transmembrane region" description="Helical" evidence="11">
    <location>
        <begin position="488"/>
        <end position="512"/>
    </location>
</feature>
<dbReference type="Gene3D" id="3.40.710.10">
    <property type="entry name" value="DD-peptidase/beta-lactamase superfamily"/>
    <property type="match status" value="1"/>
</dbReference>
<evidence type="ECO:0000256" key="4">
    <source>
        <dbReference type="ARBA" id="ARBA00022960"/>
    </source>
</evidence>
<keyword evidence="14" id="KW-0121">Carboxypeptidase</keyword>
<feature type="signal peptide" evidence="12">
    <location>
        <begin position="1"/>
        <end position="40"/>
    </location>
</feature>
<keyword evidence="5" id="KW-0573">Peptidoglycan synthesis</keyword>
<dbReference type="PRINTS" id="PR00725">
    <property type="entry name" value="DADACBPTASE1"/>
</dbReference>
<organism evidence="14 15">
    <name type="scientific">Hungatella effluvii</name>
    <dbReference type="NCBI Taxonomy" id="1096246"/>
    <lineage>
        <taxon>Bacteria</taxon>
        <taxon>Bacillati</taxon>
        <taxon>Bacillota</taxon>
        <taxon>Clostridia</taxon>
        <taxon>Lachnospirales</taxon>
        <taxon>Lachnospiraceae</taxon>
        <taxon>Hungatella</taxon>
    </lineage>
</organism>
<evidence type="ECO:0000256" key="10">
    <source>
        <dbReference type="SAM" id="MobiDB-lite"/>
    </source>
</evidence>
<dbReference type="InterPro" id="IPR012338">
    <property type="entry name" value="Beta-lactam/transpept-like"/>
</dbReference>
<evidence type="ECO:0000313" key="15">
    <source>
        <dbReference type="Proteomes" id="UP000248057"/>
    </source>
</evidence>
<evidence type="ECO:0000256" key="9">
    <source>
        <dbReference type="RuleBase" id="RU004016"/>
    </source>
</evidence>
<keyword evidence="3" id="KW-0378">Hydrolase</keyword>
<evidence type="ECO:0000313" key="14">
    <source>
        <dbReference type="EMBL" id="PXX54356.1"/>
    </source>
</evidence>
<evidence type="ECO:0000256" key="8">
    <source>
        <dbReference type="PIRSR" id="PIRSR618044-2"/>
    </source>
</evidence>
<name>A0A2V3Y744_9FIRM</name>
<feature type="compositionally biased region" description="Basic residues" evidence="10">
    <location>
        <begin position="555"/>
        <end position="569"/>
    </location>
</feature>
<evidence type="ECO:0000256" key="6">
    <source>
        <dbReference type="ARBA" id="ARBA00023316"/>
    </source>
</evidence>
<feature type="domain" description="Peptidase S11 D-alanyl-D-alanine carboxypeptidase A N-terminal" evidence="13">
    <location>
        <begin position="49"/>
        <end position="280"/>
    </location>
</feature>
<proteinExistence type="inferred from homology"/>
<evidence type="ECO:0000256" key="2">
    <source>
        <dbReference type="ARBA" id="ARBA00022729"/>
    </source>
</evidence>
<feature type="active site" description="Acyl-ester intermediate" evidence="7">
    <location>
        <position position="79"/>
    </location>
</feature>
<dbReference type="Pfam" id="PF00768">
    <property type="entry name" value="Peptidase_S11"/>
    <property type="match status" value="1"/>
</dbReference>
<evidence type="ECO:0000256" key="11">
    <source>
        <dbReference type="SAM" id="Phobius"/>
    </source>
</evidence>
<keyword evidence="14" id="KW-0645">Protease</keyword>
<keyword evidence="6" id="KW-0961">Cell wall biogenesis/degradation</keyword>
<dbReference type="GO" id="GO:0009252">
    <property type="term" value="P:peptidoglycan biosynthetic process"/>
    <property type="evidence" value="ECO:0007669"/>
    <property type="project" value="UniProtKB-KW"/>
</dbReference>
<dbReference type="GO" id="GO:0008360">
    <property type="term" value="P:regulation of cell shape"/>
    <property type="evidence" value="ECO:0007669"/>
    <property type="project" value="UniProtKB-KW"/>
</dbReference>
<evidence type="ECO:0000256" key="3">
    <source>
        <dbReference type="ARBA" id="ARBA00022801"/>
    </source>
</evidence>
<sequence length="569" mass="61830">MKPNENTERLHDMTQLIKRMSAFLLCLMLLMGAFTETALAAPDWPSGVSVQAESGIVIDADTGTVLWGQNIHNQYFPASITKIMTALIVIEKCSLDETVTFSHNAVFNVEAGSSNAGINEGDKLSVKDCLYALLLKSANESANALAEHVAGSTEAFADMMNARAKELGCTDTHFANPSGLNDPEHYTSTYDMALIARAAFLNPTFEEIDSTTYYKLPPNSINPEGLTIYPGHKMLKKSTPYYYPGIVGGKTGYTTLAGNTLVTCAKKNGLKLIAVILKGSTPQYWTDTKNLLDFGFENFVSVRAADHETKYSPVSSDLTFGGLTLDKPAALILDPDGRIILPKTAEFSDAEATLSYDISDSDPANAVAKICYRYNERQIGCTYLETNQALFESAASSHQVPASGGEGESALNTDQAASEAASSGENDEAVPDAANSGENDAAVPDAAAGQSPEGAQYPEETVPQGETELPKETEDYREKALRPFEIPAIAWIILGSVAGVALLGALITFLIIRKNRETQEYHFRHEQRLKRLQDSGVSADEFNNLIEQRRSSYTSKRKKGRGNRHLKFK</sequence>
<gene>
    <name evidence="14" type="ORF">DFR60_104181</name>
</gene>